<evidence type="ECO:0000256" key="4">
    <source>
        <dbReference type="ARBA" id="ARBA00023136"/>
    </source>
</evidence>
<keyword evidence="4 5" id="KW-0472">Membrane</keyword>
<dbReference type="InterPro" id="IPR032808">
    <property type="entry name" value="DoxX"/>
</dbReference>
<dbReference type="EMBL" id="CAUYUJ010016294">
    <property type="protein sequence ID" value="CAK0863775.1"/>
    <property type="molecule type" value="Genomic_DNA"/>
</dbReference>
<protein>
    <submittedName>
        <fullName evidence="6">Uncharacterized protein</fullName>
    </submittedName>
</protein>
<evidence type="ECO:0000256" key="3">
    <source>
        <dbReference type="ARBA" id="ARBA00022989"/>
    </source>
</evidence>
<evidence type="ECO:0000256" key="2">
    <source>
        <dbReference type="ARBA" id="ARBA00022692"/>
    </source>
</evidence>
<feature type="transmembrane region" description="Helical" evidence="5">
    <location>
        <begin position="97"/>
        <end position="116"/>
    </location>
</feature>
<evidence type="ECO:0000256" key="5">
    <source>
        <dbReference type="SAM" id="Phobius"/>
    </source>
</evidence>
<keyword evidence="7" id="KW-1185">Reference proteome</keyword>
<evidence type="ECO:0000313" key="7">
    <source>
        <dbReference type="Proteomes" id="UP001189429"/>
    </source>
</evidence>
<accession>A0ABN9UUK7</accession>
<dbReference type="Pfam" id="PF13564">
    <property type="entry name" value="DoxX_2"/>
    <property type="match status" value="1"/>
</dbReference>
<sequence length="181" mass="18967">PFCLERSSVLLRGGIRTAGTECLMSPDPTSSALEAALRVVLFAALVIHSILHTTDPCTGAKSYALRVQGSLPRWLLPAVGVLRAAAAVMMFSSNPCVVLGALAYVSILWSGAAYYHFRRKHHVAAVCPACCFVLLAAAVIALRASLLFALVGTIACAVVAVGLGCILVTPAPEGQEVYFLI</sequence>
<feature type="non-terminal residue" evidence="6">
    <location>
        <position position="1"/>
    </location>
</feature>
<keyword evidence="3 5" id="KW-1133">Transmembrane helix</keyword>
<name>A0ABN9UUK7_9DINO</name>
<organism evidence="6 7">
    <name type="scientific">Prorocentrum cordatum</name>
    <dbReference type="NCBI Taxonomy" id="2364126"/>
    <lineage>
        <taxon>Eukaryota</taxon>
        <taxon>Sar</taxon>
        <taxon>Alveolata</taxon>
        <taxon>Dinophyceae</taxon>
        <taxon>Prorocentrales</taxon>
        <taxon>Prorocentraceae</taxon>
        <taxon>Prorocentrum</taxon>
    </lineage>
</organism>
<comment type="subcellular location">
    <subcellularLocation>
        <location evidence="1">Membrane</location>
        <topology evidence="1">Multi-pass membrane protein</topology>
    </subcellularLocation>
</comment>
<evidence type="ECO:0000256" key="1">
    <source>
        <dbReference type="ARBA" id="ARBA00004141"/>
    </source>
</evidence>
<dbReference type="Proteomes" id="UP001189429">
    <property type="component" value="Unassembled WGS sequence"/>
</dbReference>
<keyword evidence="2 5" id="KW-0812">Transmembrane</keyword>
<feature type="transmembrane region" description="Helical" evidence="5">
    <location>
        <begin position="148"/>
        <end position="169"/>
    </location>
</feature>
<proteinExistence type="predicted"/>
<feature type="transmembrane region" description="Helical" evidence="5">
    <location>
        <begin position="123"/>
        <end position="142"/>
    </location>
</feature>
<evidence type="ECO:0000313" key="6">
    <source>
        <dbReference type="EMBL" id="CAK0863775.1"/>
    </source>
</evidence>
<reference evidence="6" key="1">
    <citation type="submission" date="2023-10" db="EMBL/GenBank/DDBJ databases">
        <authorList>
            <person name="Chen Y."/>
            <person name="Shah S."/>
            <person name="Dougan E. K."/>
            <person name="Thang M."/>
            <person name="Chan C."/>
        </authorList>
    </citation>
    <scope>NUCLEOTIDE SEQUENCE [LARGE SCALE GENOMIC DNA]</scope>
</reference>
<gene>
    <name evidence="6" type="ORF">PCOR1329_LOCUS51824</name>
</gene>
<comment type="caution">
    <text evidence="6">The sequence shown here is derived from an EMBL/GenBank/DDBJ whole genome shotgun (WGS) entry which is preliminary data.</text>
</comment>